<evidence type="ECO:0000256" key="1">
    <source>
        <dbReference type="SAM" id="MobiDB-lite"/>
    </source>
</evidence>
<feature type="region of interest" description="Disordered" evidence="1">
    <location>
        <begin position="1"/>
        <end position="34"/>
    </location>
</feature>
<evidence type="ECO:0000313" key="3">
    <source>
        <dbReference type="Proteomes" id="UP001176940"/>
    </source>
</evidence>
<keyword evidence="3" id="KW-1185">Reference proteome</keyword>
<comment type="caution">
    <text evidence="2">The sequence shown here is derived from an EMBL/GenBank/DDBJ whole genome shotgun (WGS) entry which is preliminary data.</text>
</comment>
<feature type="compositionally biased region" description="Polar residues" evidence="1">
    <location>
        <begin position="22"/>
        <end position="34"/>
    </location>
</feature>
<accession>A0ABN9L9A8</accession>
<feature type="region of interest" description="Disordered" evidence="1">
    <location>
        <begin position="212"/>
        <end position="241"/>
    </location>
</feature>
<dbReference type="Proteomes" id="UP001176940">
    <property type="component" value="Unassembled WGS sequence"/>
</dbReference>
<dbReference type="EMBL" id="CAUEEQ010010704">
    <property type="protein sequence ID" value="CAJ0934732.1"/>
    <property type="molecule type" value="Genomic_DNA"/>
</dbReference>
<reference evidence="2" key="1">
    <citation type="submission" date="2023-07" db="EMBL/GenBank/DDBJ databases">
        <authorList>
            <person name="Stuckert A."/>
        </authorList>
    </citation>
    <scope>NUCLEOTIDE SEQUENCE</scope>
</reference>
<protein>
    <submittedName>
        <fullName evidence="2">Uncharacterized protein</fullName>
    </submittedName>
</protein>
<sequence length="293" mass="32993">MADPQKPRITHQREHNRALHHSYTQSRQDAETQTEVSCPTAGHITLSCVQPMKNHKCGDLPDNGCYRAESLQGVISDGGKTVNANYSRKLISGVRTSSTDTTKYQETASEAQSLPHQLQEKRHHMDEKNPNCVTEKILKLALKIICLLSGEPRLRRRRTLLCPVEGRLSTAVRRHRASDLSGACALQYYPLPSTGQSKVRLRQPWLKIRRGRHGKKMGGAAADRRCPSDLTSSRTAPRSKEQKILDLTNKITELLTEESANKNNIKVEVTEREETHLVDEKDTPIDPFTIDYA</sequence>
<organism evidence="2 3">
    <name type="scientific">Ranitomeya imitator</name>
    <name type="common">mimic poison frog</name>
    <dbReference type="NCBI Taxonomy" id="111125"/>
    <lineage>
        <taxon>Eukaryota</taxon>
        <taxon>Metazoa</taxon>
        <taxon>Chordata</taxon>
        <taxon>Craniata</taxon>
        <taxon>Vertebrata</taxon>
        <taxon>Euteleostomi</taxon>
        <taxon>Amphibia</taxon>
        <taxon>Batrachia</taxon>
        <taxon>Anura</taxon>
        <taxon>Neobatrachia</taxon>
        <taxon>Hyloidea</taxon>
        <taxon>Dendrobatidae</taxon>
        <taxon>Dendrobatinae</taxon>
        <taxon>Ranitomeya</taxon>
    </lineage>
</organism>
<proteinExistence type="predicted"/>
<evidence type="ECO:0000313" key="2">
    <source>
        <dbReference type="EMBL" id="CAJ0934732.1"/>
    </source>
</evidence>
<gene>
    <name evidence="2" type="ORF">RIMI_LOCUS6047763</name>
</gene>
<name>A0ABN9L9A8_9NEOB</name>